<dbReference type="GO" id="GO:0008270">
    <property type="term" value="F:zinc ion binding"/>
    <property type="evidence" value="ECO:0007669"/>
    <property type="project" value="UniProtKB-KW"/>
</dbReference>
<feature type="compositionally biased region" description="Polar residues" evidence="5">
    <location>
        <begin position="1"/>
        <end position="11"/>
    </location>
</feature>
<dbReference type="Proteomes" id="UP000267096">
    <property type="component" value="Unassembled WGS sequence"/>
</dbReference>
<dbReference type="SUPFAM" id="SSF57667">
    <property type="entry name" value="beta-beta-alpha zinc fingers"/>
    <property type="match status" value="1"/>
</dbReference>
<evidence type="ECO:0000313" key="9">
    <source>
        <dbReference type="WBParaSite" id="ASIM_0001676401-mRNA-1"/>
    </source>
</evidence>
<gene>
    <name evidence="7" type="ORF">ASIM_LOCUS16171</name>
</gene>
<feature type="compositionally biased region" description="Low complexity" evidence="5">
    <location>
        <begin position="41"/>
        <end position="75"/>
    </location>
</feature>
<feature type="domain" description="BED-type" evidence="6">
    <location>
        <begin position="119"/>
        <end position="167"/>
    </location>
</feature>
<organism evidence="9">
    <name type="scientific">Anisakis simplex</name>
    <name type="common">Herring worm</name>
    <dbReference type="NCBI Taxonomy" id="6269"/>
    <lineage>
        <taxon>Eukaryota</taxon>
        <taxon>Metazoa</taxon>
        <taxon>Ecdysozoa</taxon>
        <taxon>Nematoda</taxon>
        <taxon>Chromadorea</taxon>
        <taxon>Rhabditida</taxon>
        <taxon>Spirurina</taxon>
        <taxon>Ascaridomorpha</taxon>
        <taxon>Ascaridoidea</taxon>
        <taxon>Anisakidae</taxon>
        <taxon>Anisakis</taxon>
        <taxon>Anisakis simplex complex</taxon>
    </lineage>
</organism>
<dbReference type="InterPro" id="IPR003656">
    <property type="entry name" value="Znf_BED"/>
</dbReference>
<evidence type="ECO:0000256" key="4">
    <source>
        <dbReference type="PROSITE-ProRule" id="PRU00027"/>
    </source>
</evidence>
<feature type="region of interest" description="Disordered" evidence="5">
    <location>
        <begin position="1"/>
        <end position="27"/>
    </location>
</feature>
<name>A0A0M3K723_ANISI</name>
<evidence type="ECO:0000256" key="3">
    <source>
        <dbReference type="ARBA" id="ARBA00022833"/>
    </source>
</evidence>
<dbReference type="InterPro" id="IPR036236">
    <property type="entry name" value="Znf_C2H2_sf"/>
</dbReference>
<reference evidence="7 8" key="2">
    <citation type="submission" date="2018-11" db="EMBL/GenBank/DDBJ databases">
        <authorList>
            <consortium name="Pathogen Informatics"/>
        </authorList>
    </citation>
    <scope>NUCLEOTIDE SEQUENCE [LARGE SCALE GENOMIC DNA]</scope>
</reference>
<keyword evidence="3" id="KW-0862">Zinc</keyword>
<proteinExistence type="predicted"/>
<protein>
    <submittedName>
        <fullName evidence="9">Gex-3-interacting protein 13 (inferred by orthology to a C. elegans protein)</fullName>
    </submittedName>
</protein>
<keyword evidence="1" id="KW-0479">Metal-binding</keyword>
<feature type="region of interest" description="Disordered" evidence="5">
    <location>
        <begin position="321"/>
        <end position="340"/>
    </location>
</feature>
<evidence type="ECO:0000313" key="8">
    <source>
        <dbReference type="Proteomes" id="UP000267096"/>
    </source>
</evidence>
<dbReference type="WBParaSite" id="ASIM_0001676401-mRNA-1">
    <property type="protein sequence ID" value="ASIM_0001676401-mRNA-1"/>
    <property type="gene ID" value="ASIM_0001676401"/>
</dbReference>
<sequence>MEEILGSTNGTSSSSRIEEVSASAASRLEEQIRQIAERARLAQAARSQQQQKVQQSQQQQQQNEQKQTTAAKTNENNAAGNAFLEALMKEQENYQLKLKSQPKITAGAMEPAPKKKKRQRRNPVWPYFEVKDGVASCKQCSYSTTSVFSTNLKVHLRTHHNATYKLVIEAEEQQHAALQKSMMNPSAPTNPSAMSGLNPYMHKVTTTALPAIAPLHNALASNSNGLELSLGQILSRVNNASESHSATSSGPATPISTTGDMDSAFETASTSDYDLTYSTLLNGGRIDEGCLPALNQSTCASKRRRVRRHPVWRFFKDIDDPKVQDSSAPSSCSTPTNSSSLGSVGCVKCSFNTASPFSTNLKMHLKAHHKSDYNLVLKLEAQQREEECIRSAPFVPSPTKRKCSWDEGVTSQLSVDANKQLGNLLNQMTAQLLFKTGNNVFETDEDSLISMSTSDRLAAMVELAAASNTSPEQANKLDTKPSKITDSLINSASSPALLNGSNQSSFSASLESLQSDLLARFGLNGSDLLQSSPLLQGATGVLGNHSMNATQSSTLRHQASGNNLFGQSLPTSTHNSDTTKSVRFVFVVQQLFSRL</sequence>
<dbReference type="OrthoDB" id="5873825at2759"/>
<evidence type="ECO:0000259" key="6">
    <source>
        <dbReference type="PROSITE" id="PS50808"/>
    </source>
</evidence>
<evidence type="ECO:0000256" key="5">
    <source>
        <dbReference type="SAM" id="MobiDB-lite"/>
    </source>
</evidence>
<evidence type="ECO:0000256" key="1">
    <source>
        <dbReference type="ARBA" id="ARBA00022723"/>
    </source>
</evidence>
<feature type="compositionally biased region" description="Low complexity" evidence="5">
    <location>
        <begin position="12"/>
        <end position="26"/>
    </location>
</feature>
<accession>A0A0M3K723</accession>
<feature type="region of interest" description="Disordered" evidence="5">
    <location>
        <begin position="40"/>
        <end position="75"/>
    </location>
</feature>
<keyword evidence="2 4" id="KW-0863">Zinc-finger</keyword>
<feature type="compositionally biased region" description="Low complexity" evidence="5">
    <location>
        <begin position="326"/>
        <end position="340"/>
    </location>
</feature>
<feature type="region of interest" description="Disordered" evidence="5">
    <location>
        <begin position="241"/>
        <end position="264"/>
    </location>
</feature>
<evidence type="ECO:0000256" key="2">
    <source>
        <dbReference type="ARBA" id="ARBA00022771"/>
    </source>
</evidence>
<reference evidence="9" key="1">
    <citation type="submission" date="2017-02" db="UniProtKB">
        <authorList>
            <consortium name="WormBaseParasite"/>
        </authorList>
    </citation>
    <scope>IDENTIFICATION</scope>
</reference>
<evidence type="ECO:0000313" key="7">
    <source>
        <dbReference type="EMBL" id="VDK57038.1"/>
    </source>
</evidence>
<keyword evidence="8" id="KW-1185">Reference proteome</keyword>
<dbReference type="GO" id="GO:0003677">
    <property type="term" value="F:DNA binding"/>
    <property type="evidence" value="ECO:0007669"/>
    <property type="project" value="InterPro"/>
</dbReference>
<dbReference type="EMBL" id="UYRR01032866">
    <property type="protein sequence ID" value="VDK57038.1"/>
    <property type="molecule type" value="Genomic_DNA"/>
</dbReference>
<dbReference type="AlphaFoldDB" id="A0A0M3K723"/>
<dbReference type="PROSITE" id="PS50808">
    <property type="entry name" value="ZF_BED"/>
    <property type="match status" value="1"/>
</dbReference>